<accession>A0A562UFG1</accession>
<protein>
    <submittedName>
        <fullName evidence="3">Outer membrane lipoprotein-sorting protein</fullName>
    </submittedName>
</protein>
<dbReference type="InterPro" id="IPR029046">
    <property type="entry name" value="LolA/LolB/LppX"/>
</dbReference>
<feature type="chain" id="PRO_5022195564" evidence="2">
    <location>
        <begin position="20"/>
        <end position="226"/>
    </location>
</feature>
<dbReference type="SUPFAM" id="SSF89392">
    <property type="entry name" value="Prokaryotic lipoproteins and lipoprotein localization factors"/>
    <property type="match status" value="1"/>
</dbReference>
<name>A0A562UFG1_9SPHI</name>
<feature type="signal peptide" evidence="2">
    <location>
        <begin position="1"/>
        <end position="19"/>
    </location>
</feature>
<keyword evidence="1 2" id="KW-0732">Signal</keyword>
<keyword evidence="4" id="KW-1185">Reference proteome</keyword>
<organism evidence="3 4">
    <name type="scientific">Mucilaginibacter frigoritolerans</name>
    <dbReference type="NCBI Taxonomy" id="652788"/>
    <lineage>
        <taxon>Bacteria</taxon>
        <taxon>Pseudomonadati</taxon>
        <taxon>Bacteroidota</taxon>
        <taxon>Sphingobacteriia</taxon>
        <taxon>Sphingobacteriales</taxon>
        <taxon>Sphingobacteriaceae</taxon>
        <taxon>Mucilaginibacter</taxon>
    </lineage>
</organism>
<dbReference type="PANTHER" id="PTHR35869:SF1">
    <property type="entry name" value="OUTER-MEMBRANE LIPOPROTEIN CARRIER PROTEIN"/>
    <property type="match status" value="1"/>
</dbReference>
<gene>
    <name evidence="3" type="ORF">JN11_00237</name>
</gene>
<proteinExistence type="predicted"/>
<comment type="caution">
    <text evidence="3">The sequence shown here is derived from an EMBL/GenBank/DDBJ whole genome shotgun (WGS) entry which is preliminary data.</text>
</comment>
<dbReference type="Gene3D" id="2.50.20.10">
    <property type="entry name" value="Lipoprotein localisation LolA/LolB/LppX"/>
    <property type="match status" value="1"/>
</dbReference>
<dbReference type="Proteomes" id="UP000317010">
    <property type="component" value="Unassembled WGS sequence"/>
</dbReference>
<evidence type="ECO:0000256" key="2">
    <source>
        <dbReference type="SAM" id="SignalP"/>
    </source>
</evidence>
<dbReference type="RefSeq" id="WP_144908815.1">
    <property type="nucleotide sequence ID" value="NZ_VLLI01000001.1"/>
</dbReference>
<evidence type="ECO:0000313" key="3">
    <source>
        <dbReference type="EMBL" id="TWJ04528.1"/>
    </source>
</evidence>
<dbReference type="InterPro" id="IPR004564">
    <property type="entry name" value="OM_lipoprot_carrier_LolA-like"/>
</dbReference>
<dbReference type="Pfam" id="PF03548">
    <property type="entry name" value="LolA"/>
    <property type="match status" value="1"/>
</dbReference>
<sequence length="226" mass="25577">MKKLFIFSVLSLLTTYIFAQKDAAAKDILNKVSAKYRTYDVVKTDFDFTLENKQAGITETQSGTLIAKSKANKFRVTIYGPQSSAKPDAAQEIISDGKTQWTFLKKDNEVQINNVDISGEGLNPAQIFTIYEHGYKYIYNGDTKVGGKTYQEIDLTPDDINKSFFKVRLLIDKVKKQIYSALIFDKNGNHYTYTLKSFIPNPPVAENTFSFDPKAHKGVEVVDLRQ</sequence>
<keyword evidence="3" id="KW-0449">Lipoprotein</keyword>
<dbReference type="EMBL" id="VLLI01000001">
    <property type="protein sequence ID" value="TWJ04528.1"/>
    <property type="molecule type" value="Genomic_DNA"/>
</dbReference>
<dbReference type="AlphaFoldDB" id="A0A562UFG1"/>
<dbReference type="OrthoDB" id="9810685at2"/>
<evidence type="ECO:0000256" key="1">
    <source>
        <dbReference type="ARBA" id="ARBA00022729"/>
    </source>
</evidence>
<reference evidence="3 4" key="1">
    <citation type="submission" date="2019-07" db="EMBL/GenBank/DDBJ databases">
        <title>Genomic Encyclopedia of Archaeal and Bacterial Type Strains, Phase II (KMG-II): from individual species to whole genera.</title>
        <authorList>
            <person name="Goeker M."/>
        </authorList>
    </citation>
    <scope>NUCLEOTIDE SEQUENCE [LARGE SCALE GENOMIC DNA]</scope>
    <source>
        <strain evidence="3 4">ATCC BAA-1854</strain>
    </source>
</reference>
<evidence type="ECO:0000313" key="4">
    <source>
        <dbReference type="Proteomes" id="UP000317010"/>
    </source>
</evidence>
<dbReference type="PANTHER" id="PTHR35869">
    <property type="entry name" value="OUTER-MEMBRANE LIPOPROTEIN CARRIER PROTEIN"/>
    <property type="match status" value="1"/>
</dbReference>
<dbReference type="CDD" id="cd16325">
    <property type="entry name" value="LolA"/>
    <property type="match status" value="1"/>
</dbReference>